<comment type="subcellular location">
    <subcellularLocation>
        <location evidence="1 7">Cell membrane</location>
        <topology evidence="1 7">Multi-pass membrane protein</topology>
    </subcellularLocation>
</comment>
<keyword evidence="3" id="KW-1003">Cell membrane</keyword>
<name>A0A1E3AVN0_9FIRM</name>
<evidence type="ECO:0000256" key="3">
    <source>
        <dbReference type="ARBA" id="ARBA00022475"/>
    </source>
</evidence>
<dbReference type="PANTHER" id="PTHR43744">
    <property type="entry name" value="ABC TRANSPORTER PERMEASE PROTEIN MG189-RELATED-RELATED"/>
    <property type="match status" value="1"/>
</dbReference>
<feature type="domain" description="ABC transmembrane type-1" evidence="8">
    <location>
        <begin position="73"/>
        <end position="280"/>
    </location>
</feature>
<dbReference type="GO" id="GO:0005886">
    <property type="term" value="C:plasma membrane"/>
    <property type="evidence" value="ECO:0007669"/>
    <property type="project" value="UniProtKB-SubCell"/>
</dbReference>
<gene>
    <name evidence="9" type="primary">sugB_1</name>
    <name evidence="9" type="ORF">BEH84_00482</name>
</gene>
<dbReference type="CDD" id="cd06261">
    <property type="entry name" value="TM_PBP2"/>
    <property type="match status" value="1"/>
</dbReference>
<feature type="transmembrane region" description="Helical" evidence="7">
    <location>
        <begin position="183"/>
        <end position="204"/>
    </location>
</feature>
<keyword evidence="5 7" id="KW-1133">Transmembrane helix</keyword>
<keyword evidence="4 7" id="KW-0812">Transmembrane</keyword>
<dbReference type="Proteomes" id="UP000095003">
    <property type="component" value="Unassembled WGS sequence"/>
</dbReference>
<feature type="transmembrane region" description="Helical" evidence="7">
    <location>
        <begin position="12"/>
        <end position="31"/>
    </location>
</feature>
<dbReference type="GO" id="GO:0055085">
    <property type="term" value="P:transmembrane transport"/>
    <property type="evidence" value="ECO:0007669"/>
    <property type="project" value="InterPro"/>
</dbReference>
<evidence type="ECO:0000256" key="5">
    <source>
        <dbReference type="ARBA" id="ARBA00022989"/>
    </source>
</evidence>
<feature type="transmembrane region" description="Helical" evidence="7">
    <location>
        <begin position="269"/>
        <end position="286"/>
    </location>
</feature>
<feature type="transmembrane region" description="Helical" evidence="7">
    <location>
        <begin position="77"/>
        <end position="96"/>
    </location>
</feature>
<feature type="transmembrane region" description="Helical" evidence="7">
    <location>
        <begin position="140"/>
        <end position="162"/>
    </location>
</feature>
<keyword evidence="6 7" id="KW-0472">Membrane</keyword>
<dbReference type="InterPro" id="IPR000515">
    <property type="entry name" value="MetI-like"/>
</dbReference>
<dbReference type="PATRIC" id="fig|1432052.3.peg.525"/>
<protein>
    <submittedName>
        <fullName evidence="9">Trehalose transport system permease protein SugB</fullName>
    </submittedName>
</protein>
<evidence type="ECO:0000256" key="4">
    <source>
        <dbReference type="ARBA" id="ARBA00022692"/>
    </source>
</evidence>
<sequence>MKKKKKIGVFDIGNCIFMLFILFITVYPLYFTVIASFSEPSAVATGEVVWKPVGFTLDSYKQVFAYKQIWKGYANTIFYTVLGTVFNLFLTIPAAYAVSKKYLPYRKLLMGFFLLTMYFSGGMVPSYLLVKNLGLINTRAALVLVGGISIYNLIVTRTYFMTSISDSIYEAAKIDGAGELKTFLSIALPLAKPIIAVMVLYYAVAHWNDYFNALLYVSDQTLEPLQSVLRRVLIQNQNALDESMMRQSMQPGELVDSAKRAYAAYTMKYTMVFIASAPLLIAYPFVQKYFVKGVMVGAVKE</sequence>
<keyword evidence="2 7" id="KW-0813">Transport</keyword>
<evidence type="ECO:0000256" key="6">
    <source>
        <dbReference type="ARBA" id="ARBA00023136"/>
    </source>
</evidence>
<dbReference type="SUPFAM" id="SSF161098">
    <property type="entry name" value="MetI-like"/>
    <property type="match status" value="1"/>
</dbReference>
<proteinExistence type="inferred from homology"/>
<evidence type="ECO:0000259" key="8">
    <source>
        <dbReference type="PROSITE" id="PS50928"/>
    </source>
</evidence>
<comment type="caution">
    <text evidence="9">The sequence shown here is derived from an EMBL/GenBank/DDBJ whole genome shotgun (WGS) entry which is preliminary data.</text>
</comment>
<evidence type="ECO:0000256" key="7">
    <source>
        <dbReference type="RuleBase" id="RU363032"/>
    </source>
</evidence>
<dbReference type="EMBL" id="MCGI01000001">
    <property type="protein sequence ID" value="ODM12767.1"/>
    <property type="molecule type" value="Genomic_DNA"/>
</dbReference>
<evidence type="ECO:0000256" key="1">
    <source>
        <dbReference type="ARBA" id="ARBA00004651"/>
    </source>
</evidence>
<dbReference type="InterPro" id="IPR035906">
    <property type="entry name" value="MetI-like_sf"/>
</dbReference>
<dbReference type="Pfam" id="PF00528">
    <property type="entry name" value="BPD_transp_1"/>
    <property type="match status" value="1"/>
</dbReference>
<comment type="similarity">
    <text evidence="7">Belongs to the binding-protein-dependent transport system permease family.</text>
</comment>
<evidence type="ECO:0000256" key="2">
    <source>
        <dbReference type="ARBA" id="ARBA00022448"/>
    </source>
</evidence>
<dbReference type="PANTHER" id="PTHR43744:SF9">
    <property type="entry name" value="POLYGALACTURONAN_RHAMNOGALACTURONAN TRANSPORT SYSTEM PERMEASE PROTEIN YTCP"/>
    <property type="match status" value="1"/>
</dbReference>
<dbReference type="RefSeq" id="WP_069155607.1">
    <property type="nucleotide sequence ID" value="NZ_DBFYTC010000185.1"/>
</dbReference>
<reference evidence="9 10" key="1">
    <citation type="submission" date="2016-07" db="EMBL/GenBank/DDBJ databases">
        <title>Characterization of isolates of Eisenbergiella tayi derived from blood cultures, using whole genome sequencing.</title>
        <authorList>
            <person name="Burdz T."/>
            <person name="Wiebe D."/>
            <person name="Huynh C."/>
            <person name="Bernard K."/>
        </authorList>
    </citation>
    <scope>NUCLEOTIDE SEQUENCE [LARGE SCALE GENOMIC DNA]</scope>
    <source>
        <strain evidence="9 10">NML 120489</strain>
    </source>
</reference>
<accession>A0A1E3AVN0</accession>
<feature type="transmembrane region" description="Helical" evidence="7">
    <location>
        <begin position="108"/>
        <end position="128"/>
    </location>
</feature>
<dbReference type="PROSITE" id="PS50928">
    <property type="entry name" value="ABC_TM1"/>
    <property type="match status" value="1"/>
</dbReference>
<dbReference type="Gene3D" id="1.10.3720.10">
    <property type="entry name" value="MetI-like"/>
    <property type="match status" value="1"/>
</dbReference>
<dbReference type="AlphaFoldDB" id="A0A1E3AVN0"/>
<evidence type="ECO:0000313" key="10">
    <source>
        <dbReference type="Proteomes" id="UP000095003"/>
    </source>
</evidence>
<evidence type="ECO:0000313" key="9">
    <source>
        <dbReference type="EMBL" id="ODM12767.1"/>
    </source>
</evidence>
<organism evidence="9 10">
    <name type="scientific">Eisenbergiella tayi</name>
    <dbReference type="NCBI Taxonomy" id="1432052"/>
    <lineage>
        <taxon>Bacteria</taxon>
        <taxon>Bacillati</taxon>
        <taxon>Bacillota</taxon>
        <taxon>Clostridia</taxon>
        <taxon>Lachnospirales</taxon>
        <taxon>Lachnospiraceae</taxon>
        <taxon>Eisenbergiella</taxon>
    </lineage>
</organism>